<evidence type="ECO:0000256" key="8">
    <source>
        <dbReference type="ARBA" id="ARBA00022837"/>
    </source>
</evidence>
<reference evidence="18 20" key="2">
    <citation type="submission" date="2018-03" db="EMBL/GenBank/DDBJ databases">
        <authorList>
            <person name="Fogelqvist J."/>
        </authorList>
    </citation>
    <scope>NUCLEOTIDE SEQUENCE [LARGE SCALE GENOMIC DNA]</scope>
</reference>
<keyword evidence="7" id="KW-0378">Hydrolase</keyword>
<dbReference type="InterPro" id="IPR002921">
    <property type="entry name" value="Fungal_lipase-type"/>
</dbReference>
<dbReference type="OrthoDB" id="438440at2759"/>
<evidence type="ECO:0000256" key="9">
    <source>
        <dbReference type="ARBA" id="ARBA00022963"/>
    </source>
</evidence>
<comment type="catalytic activity">
    <reaction evidence="13">
        <text>a 1,2-diacyl-sn-glycerol + H2O = a 2-acylglycerol + a fatty acid + H(+)</text>
        <dbReference type="Rhea" id="RHEA:33275"/>
        <dbReference type="ChEBI" id="CHEBI:15377"/>
        <dbReference type="ChEBI" id="CHEBI:15378"/>
        <dbReference type="ChEBI" id="CHEBI:17389"/>
        <dbReference type="ChEBI" id="CHEBI:17815"/>
        <dbReference type="ChEBI" id="CHEBI:28868"/>
        <dbReference type="EC" id="3.1.1.116"/>
    </reaction>
    <physiologicalReaction direction="left-to-right" evidence="13">
        <dbReference type="Rhea" id="RHEA:33276"/>
    </physiologicalReaction>
</comment>
<evidence type="ECO:0000256" key="4">
    <source>
        <dbReference type="ARBA" id="ARBA00022553"/>
    </source>
</evidence>
<feature type="transmembrane region" description="Helical" evidence="15">
    <location>
        <begin position="172"/>
        <end position="193"/>
    </location>
</feature>
<dbReference type="PANTHER" id="PTHR45792:SF8">
    <property type="entry name" value="DIACYLGLYCEROL LIPASE-ALPHA"/>
    <property type="match status" value="1"/>
</dbReference>
<evidence type="ECO:0000256" key="14">
    <source>
        <dbReference type="ARBA" id="ARBA00026104"/>
    </source>
</evidence>
<dbReference type="EMBL" id="OVEO01000019">
    <property type="protein sequence ID" value="SPR01914.1"/>
    <property type="molecule type" value="Genomic_DNA"/>
</dbReference>
<dbReference type="PANTHER" id="PTHR45792">
    <property type="entry name" value="DIACYLGLYCEROL LIPASE HOMOLOG-RELATED"/>
    <property type="match status" value="1"/>
</dbReference>
<keyword evidence="10 15" id="KW-1133">Transmembrane helix</keyword>
<feature type="domain" description="Fungal lipase-type" evidence="16">
    <location>
        <begin position="375"/>
        <end position="510"/>
    </location>
</feature>
<dbReference type="Pfam" id="PF01764">
    <property type="entry name" value="Lipase_3"/>
    <property type="match status" value="1"/>
</dbReference>
<evidence type="ECO:0000256" key="5">
    <source>
        <dbReference type="ARBA" id="ARBA00022692"/>
    </source>
</evidence>
<evidence type="ECO:0000256" key="3">
    <source>
        <dbReference type="ARBA" id="ARBA00022475"/>
    </source>
</evidence>
<keyword evidence="6" id="KW-0479">Metal-binding</keyword>
<feature type="transmembrane region" description="Helical" evidence="15">
    <location>
        <begin position="138"/>
        <end position="157"/>
    </location>
</feature>
<dbReference type="GO" id="GO:0046872">
    <property type="term" value="F:metal ion binding"/>
    <property type="evidence" value="ECO:0007669"/>
    <property type="project" value="UniProtKB-KW"/>
</dbReference>
<feature type="transmembrane region" description="Helical" evidence="15">
    <location>
        <begin position="89"/>
        <end position="118"/>
    </location>
</feature>
<dbReference type="InterPro" id="IPR029058">
    <property type="entry name" value="AB_hydrolase_fold"/>
</dbReference>
<evidence type="ECO:0000313" key="17">
    <source>
        <dbReference type="EMBL" id="CEO96962.1"/>
    </source>
</evidence>
<organism evidence="17 19">
    <name type="scientific">Plasmodiophora brassicae</name>
    <name type="common">Clubroot disease agent</name>
    <dbReference type="NCBI Taxonomy" id="37360"/>
    <lineage>
        <taxon>Eukaryota</taxon>
        <taxon>Sar</taxon>
        <taxon>Rhizaria</taxon>
        <taxon>Endomyxa</taxon>
        <taxon>Phytomyxea</taxon>
        <taxon>Plasmodiophorida</taxon>
        <taxon>Plasmodiophoridae</taxon>
        <taxon>Plasmodiophora</taxon>
    </lineage>
</organism>
<evidence type="ECO:0000256" key="12">
    <source>
        <dbReference type="ARBA" id="ARBA00023136"/>
    </source>
</evidence>
<keyword evidence="19" id="KW-1185">Reference proteome</keyword>
<dbReference type="GO" id="GO:0005886">
    <property type="term" value="C:plasma membrane"/>
    <property type="evidence" value="ECO:0007669"/>
    <property type="project" value="UniProtKB-SubCell"/>
</dbReference>
<evidence type="ECO:0000313" key="18">
    <source>
        <dbReference type="EMBL" id="SPR01914.1"/>
    </source>
</evidence>
<accession>A0A0G4IP54</accession>
<dbReference type="EC" id="3.1.1.116" evidence="14"/>
<sequence length="634" mass="70186">MCNGRGGGGGDDDGGGVGVESAAAVEVVGSQLAMPVTFAYGHKTVMLVAKAIRICVDIPLLVLVTRAAFIMERPDVAASDHEREIPHRLLLLFAVLFDLVYAVMLVNQIAALVAVLSLRFLHRHPRRRLQGPLVMDRFLTMLLVVAASLATIMYAGIVNDEGPKESQVRHHVRVYLILTWTIVALRIACYAISMSRISWAIWRIVLIIVKGRAASDSEIELDHVLDVVTTAFGHMSHLHAGIVHDLLHVVEAYQKHRMSQLVAVSSTPEPPPPDVIYSDDELAVLREADRIFNVALSSYGSWMVAYYQPKELRRALCKGASPMCCYPGAEEARHERVFELLSSIPSKCILASNLTSSVCFPAFVCAFDERHKELVVTVSGSISLADYLTDVHAHVREAGAPFPAGSYAHHGFLQSARNIARCLRASPALLDFLATAQGYKMIVTGHSLGGATASLLALLLEAEPLPSQPPLFCYSFSCPPIACQDICKMASPRMYQIAVDDDFLARMSLISLYRLLAQMNVLHKTFLEWDRRKHVTRQWAGKASIQSMLHDFVGHLDYDVVEAQINRTMLSMLDKEKHRPLHSPGRLIRLGHDPRVDRTLHEGEIIVTPTMFLHHIPRAVAHYVRLAVEPTPEA</sequence>
<keyword evidence="5 15" id="KW-0812">Transmembrane</keyword>
<evidence type="ECO:0000256" key="10">
    <source>
        <dbReference type="ARBA" id="ARBA00022989"/>
    </source>
</evidence>
<evidence type="ECO:0000256" key="13">
    <source>
        <dbReference type="ARBA" id="ARBA00024531"/>
    </source>
</evidence>
<reference evidence="17 19" key="1">
    <citation type="submission" date="2015-02" db="EMBL/GenBank/DDBJ databases">
        <authorList>
            <person name="Chooi Y.-H."/>
        </authorList>
    </citation>
    <scope>NUCLEOTIDE SEQUENCE [LARGE SCALE GENOMIC DNA]</scope>
    <source>
        <strain evidence="17">E3</strain>
    </source>
</reference>
<evidence type="ECO:0000256" key="11">
    <source>
        <dbReference type="ARBA" id="ARBA00023098"/>
    </source>
</evidence>
<evidence type="ECO:0000256" key="7">
    <source>
        <dbReference type="ARBA" id="ARBA00022801"/>
    </source>
</evidence>
<evidence type="ECO:0000256" key="15">
    <source>
        <dbReference type="SAM" id="Phobius"/>
    </source>
</evidence>
<dbReference type="InterPro" id="IPR052214">
    <property type="entry name" value="DAG_Lipase-Related"/>
</dbReference>
<gene>
    <name evidence="17" type="ORF">PBRA_005566</name>
    <name evidence="18" type="ORF">PLBR_LOCUS9129</name>
</gene>
<dbReference type="GO" id="GO:0016042">
    <property type="term" value="P:lipid catabolic process"/>
    <property type="evidence" value="ECO:0007669"/>
    <property type="project" value="UniProtKB-KW"/>
</dbReference>
<dbReference type="Gene3D" id="3.40.50.1820">
    <property type="entry name" value="alpha/beta hydrolase"/>
    <property type="match status" value="1"/>
</dbReference>
<keyword evidence="8" id="KW-0106">Calcium</keyword>
<dbReference type="EMBL" id="CDSF01000077">
    <property type="protein sequence ID" value="CEO96962.1"/>
    <property type="molecule type" value="Genomic_DNA"/>
</dbReference>
<comment type="cofactor">
    <cofactor evidence="1">
        <name>Ca(2+)</name>
        <dbReference type="ChEBI" id="CHEBI:29108"/>
    </cofactor>
</comment>
<evidence type="ECO:0000256" key="6">
    <source>
        <dbReference type="ARBA" id="ARBA00022723"/>
    </source>
</evidence>
<evidence type="ECO:0000313" key="20">
    <source>
        <dbReference type="Proteomes" id="UP000290189"/>
    </source>
</evidence>
<name>A0A0G4IP54_PLABS</name>
<evidence type="ECO:0000256" key="2">
    <source>
        <dbReference type="ARBA" id="ARBA00004651"/>
    </source>
</evidence>
<proteinExistence type="predicted"/>
<keyword evidence="12 15" id="KW-0472">Membrane</keyword>
<dbReference type="CDD" id="cd00519">
    <property type="entry name" value="Lipase_3"/>
    <property type="match status" value="1"/>
</dbReference>
<dbReference type="SUPFAM" id="SSF53474">
    <property type="entry name" value="alpha/beta-Hydrolases"/>
    <property type="match status" value="1"/>
</dbReference>
<dbReference type="Proteomes" id="UP000039324">
    <property type="component" value="Unassembled WGS sequence"/>
</dbReference>
<evidence type="ECO:0000313" key="19">
    <source>
        <dbReference type="Proteomes" id="UP000039324"/>
    </source>
</evidence>
<evidence type="ECO:0000259" key="16">
    <source>
        <dbReference type="Pfam" id="PF01764"/>
    </source>
</evidence>
<dbReference type="AlphaFoldDB" id="A0A0G4IP54"/>
<dbReference type="GO" id="GO:0016298">
    <property type="term" value="F:lipase activity"/>
    <property type="evidence" value="ECO:0007669"/>
    <property type="project" value="TreeGrafter"/>
</dbReference>
<keyword evidence="9" id="KW-0442">Lipid degradation</keyword>
<keyword evidence="3" id="KW-1003">Cell membrane</keyword>
<dbReference type="Proteomes" id="UP000290189">
    <property type="component" value="Unassembled WGS sequence"/>
</dbReference>
<protein>
    <recommendedName>
        <fullName evidence="14">sn-1-specific diacylglycerol lipase</fullName>
        <ecNumber evidence="14">3.1.1.116</ecNumber>
    </recommendedName>
</protein>
<evidence type="ECO:0000256" key="1">
    <source>
        <dbReference type="ARBA" id="ARBA00001913"/>
    </source>
</evidence>
<comment type="subcellular location">
    <subcellularLocation>
        <location evidence="2">Cell membrane</location>
        <topology evidence="2">Multi-pass membrane protein</topology>
    </subcellularLocation>
</comment>
<keyword evidence="11" id="KW-0443">Lipid metabolism</keyword>
<keyword evidence="4" id="KW-0597">Phosphoprotein</keyword>
<keyword evidence="18" id="KW-0496">Mitochondrion</keyword>
<geneLocation type="mitochondrion" evidence="18"/>